<dbReference type="PANTHER" id="PTHR33619:SF3">
    <property type="entry name" value="POLYSACCHARIDE EXPORT PROTEIN GFCE-RELATED"/>
    <property type="match status" value="1"/>
</dbReference>
<feature type="domain" description="Soluble ligand binding" evidence="3">
    <location>
        <begin position="457"/>
        <end position="503"/>
    </location>
</feature>
<dbReference type="AlphaFoldDB" id="A0A5P1RGJ5"/>
<dbReference type="Gene3D" id="3.10.560.10">
    <property type="entry name" value="Outer membrane lipoprotein wza domain like"/>
    <property type="match status" value="3"/>
</dbReference>
<keyword evidence="1" id="KW-0732">Signal</keyword>
<organism evidence="4 5">
    <name type="scientific">Neptunomonas concharum</name>
    <dbReference type="NCBI Taxonomy" id="1031538"/>
    <lineage>
        <taxon>Bacteria</taxon>
        <taxon>Pseudomonadati</taxon>
        <taxon>Pseudomonadota</taxon>
        <taxon>Gammaproteobacteria</taxon>
        <taxon>Oceanospirillales</taxon>
        <taxon>Oceanospirillaceae</taxon>
        <taxon>Neptunomonas</taxon>
    </lineage>
</organism>
<evidence type="ECO:0000259" key="3">
    <source>
        <dbReference type="Pfam" id="PF10531"/>
    </source>
</evidence>
<dbReference type="InterPro" id="IPR019554">
    <property type="entry name" value="Soluble_ligand-bd"/>
</dbReference>
<keyword evidence="5" id="KW-1185">Reference proteome</keyword>
<dbReference type="Pfam" id="PF02563">
    <property type="entry name" value="Poly_export"/>
    <property type="match status" value="1"/>
</dbReference>
<dbReference type="KEGG" id="ncu:F0U83_03615"/>
<dbReference type="Pfam" id="PF10531">
    <property type="entry name" value="SLBB"/>
    <property type="match status" value="2"/>
</dbReference>
<evidence type="ECO:0000256" key="1">
    <source>
        <dbReference type="ARBA" id="ARBA00022729"/>
    </source>
</evidence>
<dbReference type="GO" id="GO:0015159">
    <property type="term" value="F:polysaccharide transmembrane transporter activity"/>
    <property type="evidence" value="ECO:0007669"/>
    <property type="project" value="InterPro"/>
</dbReference>
<reference evidence="4 5" key="1">
    <citation type="journal article" date="2019" name="Biochem. Eng. J.">
        <title>Metabolic engineering of the marine bacteria Neptunomonas concharum for the production of acetoin and meso-2,3-butanediol from acetate.</title>
        <authorList>
            <person name="Li W."/>
            <person name="Pu N."/>
            <person name="Liu C.-X."/>
            <person name="Yuan Q.-P."/>
            <person name="Li Z.-J."/>
        </authorList>
    </citation>
    <scope>NUCLEOTIDE SEQUENCE [LARGE SCALE GENOMIC DNA]</scope>
    <source>
        <strain evidence="4 5">JCM17730</strain>
    </source>
</reference>
<accession>A0A5P1RGJ5</accession>
<dbReference type="Proteomes" id="UP000324760">
    <property type="component" value="Chromosome"/>
</dbReference>
<evidence type="ECO:0000313" key="5">
    <source>
        <dbReference type="Proteomes" id="UP000324760"/>
    </source>
</evidence>
<dbReference type="OrthoDB" id="9808948at2"/>
<dbReference type="PANTHER" id="PTHR33619">
    <property type="entry name" value="POLYSACCHARIDE EXPORT PROTEIN GFCE-RELATED"/>
    <property type="match status" value="1"/>
</dbReference>
<sequence length="551" mass="59485">MGLISATASATTINTGAGGLSQQDQVQAVTAVRDVPTTNWRSGTYGAVPNVKASAQNAIMPYGEQLFTGGFRGVRSDGLNPEYRIAPGDLITLRLWGAVELERVLPVDAQGYVFIPSIGPVKVQGSTQQNLNGIVKSAVQSVYPENVSVYTNLQGVQPVAVFVTGEVENPGRYAGAPHDSVLYFLDQAGGIDTQLGSFRTVKVKRNGKVIASADLYKFLGDGVLPKIQFRDGDSVIVERRQAVVTVTGDVEREYFYELTVKENTGKSLLKYARTKPGITHVLVRGVRAEGPVSRYYKLSEFGNVKLHNGDDVLFSSDLQDGTIVVQVEGSYYGPSRYAVPKDTSLTEFLDNVAVPSDLTDTHSVSLRRLSVAARQKVSLQESLRRLETTYLGAPSSTPQEAEIRIKEAELISDFIKRAAQVEPNGRMVIADNGKVSDIRLQDGDVITIPEATDSLLITGEVLVPQAAVFTSGKDAMDYIERAGGFTQHADKDNILVVRLNGEVRKATDVSLQAGDEILVLPAVPTKNLQLATSITQILYQLAVAAKVAIDL</sequence>
<evidence type="ECO:0000259" key="2">
    <source>
        <dbReference type="Pfam" id="PF02563"/>
    </source>
</evidence>
<dbReference type="InterPro" id="IPR003715">
    <property type="entry name" value="Poly_export_N"/>
</dbReference>
<dbReference type="InterPro" id="IPR049712">
    <property type="entry name" value="Poly_export"/>
</dbReference>
<feature type="domain" description="Polysaccharide export protein N-terminal" evidence="2">
    <location>
        <begin position="80"/>
        <end position="153"/>
    </location>
</feature>
<gene>
    <name evidence="4" type="ORF">F0U83_03615</name>
</gene>
<dbReference type="Gene3D" id="3.30.1950.10">
    <property type="entry name" value="wza like domain"/>
    <property type="match status" value="1"/>
</dbReference>
<protein>
    <submittedName>
        <fullName evidence="4">Polysaccharide export protein</fullName>
    </submittedName>
</protein>
<dbReference type="EMBL" id="CP043869">
    <property type="protein sequence ID" value="QEQ98315.1"/>
    <property type="molecule type" value="Genomic_DNA"/>
</dbReference>
<evidence type="ECO:0000313" key="4">
    <source>
        <dbReference type="EMBL" id="QEQ98315.1"/>
    </source>
</evidence>
<proteinExistence type="predicted"/>
<name>A0A5P1RGJ5_9GAMM</name>
<feature type="domain" description="Soluble ligand binding" evidence="3">
    <location>
        <begin position="161"/>
        <end position="210"/>
    </location>
</feature>